<feature type="compositionally biased region" description="Basic and acidic residues" evidence="1">
    <location>
        <begin position="292"/>
        <end position="306"/>
    </location>
</feature>
<feature type="region of interest" description="Disordered" evidence="1">
    <location>
        <begin position="292"/>
        <end position="354"/>
    </location>
</feature>
<feature type="region of interest" description="Disordered" evidence="1">
    <location>
        <begin position="131"/>
        <end position="152"/>
    </location>
</feature>
<feature type="compositionally biased region" description="Polar residues" evidence="1">
    <location>
        <begin position="345"/>
        <end position="354"/>
    </location>
</feature>
<dbReference type="AlphaFoldDB" id="A0AAD1Y2Y2"/>
<protein>
    <submittedName>
        <fullName evidence="2">Uncharacterized protein</fullName>
    </submittedName>
</protein>
<evidence type="ECO:0000313" key="2">
    <source>
        <dbReference type="EMBL" id="CAI2384433.1"/>
    </source>
</evidence>
<feature type="compositionally biased region" description="Polar residues" evidence="1">
    <location>
        <begin position="20"/>
        <end position="31"/>
    </location>
</feature>
<reference evidence="2" key="1">
    <citation type="submission" date="2023-07" db="EMBL/GenBank/DDBJ databases">
        <authorList>
            <consortium name="AG Swart"/>
            <person name="Singh M."/>
            <person name="Singh A."/>
            <person name="Seah K."/>
            <person name="Emmerich C."/>
        </authorList>
    </citation>
    <scope>NUCLEOTIDE SEQUENCE</scope>
    <source>
        <strain evidence="2">DP1</strain>
    </source>
</reference>
<organism evidence="2 3">
    <name type="scientific">Euplotes crassus</name>
    <dbReference type="NCBI Taxonomy" id="5936"/>
    <lineage>
        <taxon>Eukaryota</taxon>
        <taxon>Sar</taxon>
        <taxon>Alveolata</taxon>
        <taxon>Ciliophora</taxon>
        <taxon>Intramacronucleata</taxon>
        <taxon>Spirotrichea</taxon>
        <taxon>Hypotrichia</taxon>
        <taxon>Euplotida</taxon>
        <taxon>Euplotidae</taxon>
        <taxon>Moneuplotes</taxon>
    </lineage>
</organism>
<name>A0AAD1Y2Y2_EUPCR</name>
<feature type="compositionally biased region" description="Basic and acidic residues" evidence="1">
    <location>
        <begin position="1"/>
        <end position="16"/>
    </location>
</feature>
<evidence type="ECO:0000256" key="1">
    <source>
        <dbReference type="SAM" id="MobiDB-lite"/>
    </source>
</evidence>
<evidence type="ECO:0000313" key="3">
    <source>
        <dbReference type="Proteomes" id="UP001295684"/>
    </source>
</evidence>
<keyword evidence="3" id="KW-1185">Reference proteome</keyword>
<dbReference type="Proteomes" id="UP001295684">
    <property type="component" value="Unassembled WGS sequence"/>
</dbReference>
<comment type="caution">
    <text evidence="2">The sequence shown here is derived from an EMBL/GenBank/DDBJ whole genome shotgun (WGS) entry which is preliminary data.</text>
</comment>
<proteinExistence type="predicted"/>
<sequence length="368" mass="42543">MRGGKRKLEMKNELKGTKFGKNSTQNSHATDSLNFKRTSVADTLKKCNLERKLATERENDIKAKSFKQATQKRGFTSTRFIRKKVSTKIDKLKQSPLKKKLGLFDSIRQNKEQSQDRSKRKELSSKIDKLFFSKHHNEQNKSTMSQTNHVNTLDTPKHIQVNILEFSNKVQHLSSRTKNDFFSSTLSDNKLSELHTCSDMKSRKGYVEGEENVKDTEEILDHKNHSHALQKANSQLNSVEEVQDQKIAKLSGQQHPKNSLTIGSKTDRNFIPRTCRRIDKDPMWLVNVIRQSSKESHQLSRKREDSASGSRNDYSKSSRKGFYNKSRAQHQYISSRKGSSKRVTHSQNRMIKFSQNHSKLYMNLANLN</sequence>
<dbReference type="EMBL" id="CAMPGE010026767">
    <property type="protein sequence ID" value="CAI2384433.1"/>
    <property type="molecule type" value="Genomic_DNA"/>
</dbReference>
<gene>
    <name evidence="2" type="ORF">ECRASSUSDP1_LOCUS25960</name>
</gene>
<feature type="region of interest" description="Disordered" evidence="1">
    <location>
        <begin position="1"/>
        <end position="31"/>
    </location>
</feature>
<accession>A0AAD1Y2Y2</accession>
<feature type="compositionally biased region" description="Polar residues" evidence="1">
    <location>
        <begin position="140"/>
        <end position="152"/>
    </location>
</feature>